<feature type="transmembrane region" description="Helical" evidence="1">
    <location>
        <begin position="38"/>
        <end position="57"/>
    </location>
</feature>
<evidence type="ECO:0000313" key="2">
    <source>
        <dbReference type="EMBL" id="KAJ3992603.1"/>
    </source>
</evidence>
<proteinExistence type="predicted"/>
<organism evidence="2 3">
    <name type="scientific">Lentinula boryana</name>
    <dbReference type="NCBI Taxonomy" id="40481"/>
    <lineage>
        <taxon>Eukaryota</taxon>
        <taxon>Fungi</taxon>
        <taxon>Dikarya</taxon>
        <taxon>Basidiomycota</taxon>
        <taxon>Agaricomycotina</taxon>
        <taxon>Agaricomycetes</taxon>
        <taxon>Agaricomycetidae</taxon>
        <taxon>Agaricales</taxon>
        <taxon>Marasmiineae</taxon>
        <taxon>Omphalotaceae</taxon>
        <taxon>Lentinula</taxon>
    </lineage>
</organism>
<comment type="caution">
    <text evidence="2">The sequence shown here is derived from an EMBL/GenBank/DDBJ whole genome shotgun (WGS) entry which is preliminary data.</text>
</comment>
<dbReference type="EMBL" id="MU790839">
    <property type="protein sequence ID" value="KAJ3992603.1"/>
    <property type="molecule type" value="Genomic_DNA"/>
</dbReference>
<accession>A0ABQ8Q1P9</accession>
<keyword evidence="1" id="KW-0472">Membrane</keyword>
<dbReference type="Proteomes" id="UP001163828">
    <property type="component" value="Unassembled WGS sequence"/>
</dbReference>
<gene>
    <name evidence="2" type="ORF">F5050DRAFT_1787772</name>
</gene>
<name>A0ABQ8Q1P9_9AGAR</name>
<reference evidence="2" key="1">
    <citation type="submission" date="2022-08" db="EMBL/GenBank/DDBJ databases">
        <authorList>
            <consortium name="DOE Joint Genome Institute"/>
            <person name="Min B."/>
            <person name="Riley R."/>
            <person name="Sierra-Patev S."/>
            <person name="Naranjo-Ortiz M."/>
            <person name="Looney B."/>
            <person name="Konkel Z."/>
            <person name="Slot J.C."/>
            <person name="Sakamoto Y."/>
            <person name="Steenwyk J.L."/>
            <person name="Rokas A."/>
            <person name="Carro J."/>
            <person name="Camarero S."/>
            <person name="Ferreira P."/>
            <person name="Molpeceres G."/>
            <person name="Ruiz-Duenas F.J."/>
            <person name="Serrano A."/>
            <person name="Henrissat B."/>
            <person name="Drula E."/>
            <person name="Hughes K.W."/>
            <person name="Mata J.L."/>
            <person name="Ishikawa N.K."/>
            <person name="Vargas-Isla R."/>
            <person name="Ushijima S."/>
            <person name="Smith C.A."/>
            <person name="Ahrendt S."/>
            <person name="Andreopoulos W."/>
            <person name="He G."/>
            <person name="Labutti K."/>
            <person name="Lipzen A."/>
            <person name="Ng V."/>
            <person name="Sandor L."/>
            <person name="Barry K."/>
            <person name="Martinez A.T."/>
            <person name="Xiao Y."/>
            <person name="Gibbons J.G."/>
            <person name="Terashima K."/>
            <person name="Hibbett D.S."/>
            <person name="Grigoriev I.V."/>
        </authorList>
    </citation>
    <scope>NUCLEOTIDE SEQUENCE</scope>
    <source>
        <strain evidence="2">TFB10827</strain>
    </source>
</reference>
<keyword evidence="1" id="KW-1133">Transmembrane helix</keyword>
<keyword evidence="3" id="KW-1185">Reference proteome</keyword>
<evidence type="ECO:0000313" key="3">
    <source>
        <dbReference type="Proteomes" id="UP001163828"/>
    </source>
</evidence>
<sequence length="127" mass="14796">MINAGHRDFLALLGSLLELRFGYPDYMSSRGLHGTSIINLSFLKIYPCVFVVLYCFLHILHSMLSYMLSALFVRSFNWLLLYVIFKMSGCSSLSYAPKSATTFRQKSCSWFMYIYYRSRAERYSCTP</sequence>
<protein>
    <submittedName>
        <fullName evidence="2">Uncharacterized protein</fullName>
    </submittedName>
</protein>
<keyword evidence="1" id="KW-0812">Transmembrane</keyword>
<evidence type="ECO:0000256" key="1">
    <source>
        <dbReference type="SAM" id="Phobius"/>
    </source>
</evidence>